<accession>F0LMU7</accession>
<dbReference type="GO" id="GO:0008409">
    <property type="term" value="F:5'-3' exonuclease activity"/>
    <property type="evidence" value="ECO:0007669"/>
    <property type="project" value="UniProtKB-UniRule"/>
</dbReference>
<comment type="cofactor">
    <cofactor evidence="12">
        <name>Mg(2+)</name>
        <dbReference type="ChEBI" id="CHEBI:18420"/>
    </cofactor>
    <text evidence="12">Binds 2 magnesium ions per subunit. They probably participate in the reaction catalyzed by the enzyme. May bind an additional third magnesium ion after substrate binding.</text>
</comment>
<keyword evidence="2 12" id="KW-0540">Nuclease</keyword>
<dbReference type="PROSITE" id="PS00841">
    <property type="entry name" value="XPG_1"/>
    <property type="match status" value="1"/>
</dbReference>
<dbReference type="SUPFAM" id="SSF88723">
    <property type="entry name" value="PIN domain-like"/>
    <property type="match status" value="1"/>
</dbReference>
<keyword evidence="1 12" id="KW-0235">DNA replication</keyword>
<dbReference type="InterPro" id="IPR006084">
    <property type="entry name" value="XPG/Rad2"/>
</dbReference>
<dbReference type="PANTHER" id="PTHR11081:SF9">
    <property type="entry name" value="FLAP ENDONUCLEASE 1"/>
    <property type="match status" value="1"/>
</dbReference>
<comment type="function">
    <text evidence="12">Structure-specific nuclease with 5'-flap endonuclease and 5'-3' exonuclease activities involved in DNA replication and repair. During DNA replication, cleaves the 5'-overhanging flap structure that is generated by displacement synthesis when DNA polymerase encounters the 5'-end of a downstream Okazaki fragment. Binds the unpaired 3'-DNA end and kinks the DNA to facilitate 5' cleavage specificity. Cleaves one nucleotide into the double-stranded DNA from the junction in flap DNA, leaving a nick for ligation. Also involved in the base excision repair (BER) pathway. Acts as a genome stabilization factor that prevents flaps from equilibrating into structurs that lead to duplications and deletions. Also possesses 5'-3' exonuclease activity on nicked or gapped double-stranded DNA.</text>
</comment>
<dbReference type="FunFam" id="3.40.50.1010:FF:000016">
    <property type="entry name" value="Flap endonuclease 1"/>
    <property type="match status" value="1"/>
</dbReference>
<reference evidence="16 17" key="1">
    <citation type="journal article" date="2011" name="J. Bacteriol.">
        <title>Complete genome sequence of the hyperthermophilic, piezophilic, heterotrophic, and carboxydotrophic archaeon Thermococcus barophilus MP.</title>
        <authorList>
            <person name="Vannier P."/>
            <person name="Marteinsson V.T."/>
            <person name="Fridjonsson O.H."/>
            <person name="Oger P."/>
            <person name="Jebbar M."/>
        </authorList>
    </citation>
    <scope>NUCLEOTIDE SEQUENCE [LARGE SCALE GENOMIC DNA]</scope>
    <source>
        <strain evidence="17">DSM 11836 / MP</strain>
    </source>
</reference>
<dbReference type="SMART" id="SM00279">
    <property type="entry name" value="HhH2"/>
    <property type="match status" value="1"/>
</dbReference>
<feature type="binding site" evidence="12">
    <location>
        <position position="152"/>
    </location>
    <ligand>
        <name>Mg(2+)</name>
        <dbReference type="ChEBI" id="CHEBI:18420"/>
        <label>1</label>
    </ligand>
</feature>
<dbReference type="InterPro" id="IPR019973">
    <property type="entry name" value="Flap_endonuc_arc"/>
</dbReference>
<comment type="subunit">
    <text evidence="11 12">Interacts with PCNA. PCNA stimulates the nuclease activity without altering cleavage specificity.</text>
</comment>
<feature type="domain" description="XPG N-terminal" evidence="15">
    <location>
        <begin position="1"/>
        <end position="101"/>
    </location>
</feature>
<comment type="similarity">
    <text evidence="12">Belongs to the XPG/RAD2 endonuclease family. FEN1 subfamily.</text>
</comment>
<evidence type="ECO:0000256" key="13">
    <source>
        <dbReference type="SAM" id="Coils"/>
    </source>
</evidence>
<feature type="binding site" evidence="12">
    <location>
        <position position="80"/>
    </location>
    <ligand>
        <name>Mg(2+)</name>
        <dbReference type="ChEBI" id="CHEBI:18420"/>
        <label>1</label>
    </ligand>
</feature>
<dbReference type="GO" id="GO:0003677">
    <property type="term" value="F:DNA binding"/>
    <property type="evidence" value="ECO:0007669"/>
    <property type="project" value="UniProtKB-UniRule"/>
</dbReference>
<dbReference type="InterPro" id="IPR006086">
    <property type="entry name" value="XPG-I_dom"/>
</dbReference>
<keyword evidence="8 12" id="KW-0460">Magnesium</keyword>
<feature type="binding site" evidence="12">
    <location>
        <position position="175"/>
    </location>
    <ligand>
        <name>Mg(2+)</name>
        <dbReference type="ChEBI" id="CHEBI:18420"/>
        <label>2</label>
    </ligand>
</feature>
<feature type="region of interest" description="Interaction with PCNA" evidence="12">
    <location>
        <begin position="330"/>
        <end position="338"/>
    </location>
</feature>
<dbReference type="AlphaFoldDB" id="F0LMU7"/>
<keyword evidence="9 12" id="KW-0234">DNA repair</keyword>
<dbReference type="PRINTS" id="PR00853">
    <property type="entry name" value="XPGRADSUPER"/>
</dbReference>
<sequence>MGVQIGELVPRKEIEIENLNGRKIAIDALNAIYQFLSIIRQRDGTPLMDSKGRITSHLSGLFYRTINLMEAGIKPAYVFDGKPPEFKKKELEKRAEAREEAEEKWQEALARGDLEEAKKYAQRASRVNEQLIEDAKKLLELMGIPWVQAPSEGEAQAAYMASKGKVWASASQDYDSLLFGAPRLVRNLTITGRRKLPGKDVYVEVKPELIVLEEVLKELKIDREKLIELAILVGTDYNPGGIKGVGPKKALEIVRYSKDPLKKYQKMSDVDLYAIKEFFLNPPVTDDYKLVWKMPDEEGILKFLCDEHDFSEERVKNGLERLKKAIRAGKQSTLESWFMRKK</sequence>
<evidence type="ECO:0000256" key="11">
    <source>
        <dbReference type="ARBA" id="ARBA00065981"/>
    </source>
</evidence>
<evidence type="ECO:0000313" key="16">
    <source>
        <dbReference type="EMBL" id="ADT84076.1"/>
    </source>
</evidence>
<dbReference type="GO" id="GO:0043137">
    <property type="term" value="P:DNA replication, removal of RNA primer"/>
    <property type="evidence" value="ECO:0007669"/>
    <property type="project" value="UniProtKB-UniRule"/>
</dbReference>
<dbReference type="Pfam" id="PF00752">
    <property type="entry name" value="XPG_N"/>
    <property type="match status" value="1"/>
</dbReference>
<dbReference type="FunFam" id="1.10.150.20:FF:000087">
    <property type="entry name" value="Flap endonuclease 1"/>
    <property type="match status" value="1"/>
</dbReference>
<feature type="binding site" evidence="12">
    <location>
        <position position="27"/>
    </location>
    <ligand>
        <name>Mg(2+)</name>
        <dbReference type="ChEBI" id="CHEBI:18420"/>
        <label>1</label>
    </ligand>
</feature>
<dbReference type="Gene3D" id="3.40.50.1010">
    <property type="entry name" value="5'-nuclease"/>
    <property type="match status" value="1"/>
</dbReference>
<dbReference type="NCBIfam" id="TIGR03674">
    <property type="entry name" value="fen_arch"/>
    <property type="match status" value="1"/>
</dbReference>
<dbReference type="eggNOG" id="arCOG04050">
    <property type="taxonomic scope" value="Archaea"/>
</dbReference>
<keyword evidence="7 12" id="KW-0269">Exonuclease</keyword>
<evidence type="ECO:0000259" key="15">
    <source>
        <dbReference type="SMART" id="SM00485"/>
    </source>
</evidence>
<name>F0LMU7_THEBM</name>
<evidence type="ECO:0000256" key="3">
    <source>
        <dbReference type="ARBA" id="ARBA00022723"/>
    </source>
</evidence>
<feature type="coiled-coil region" evidence="13">
    <location>
        <begin position="88"/>
        <end position="141"/>
    </location>
</feature>
<dbReference type="EC" id="3.1.-.-" evidence="12"/>
<keyword evidence="3 12" id="KW-0479">Metal-binding</keyword>
<dbReference type="InterPro" id="IPR006085">
    <property type="entry name" value="XPG_DNA_repair_N"/>
</dbReference>
<evidence type="ECO:0000256" key="4">
    <source>
        <dbReference type="ARBA" id="ARBA00022759"/>
    </source>
</evidence>
<feature type="domain" description="XPG-I" evidence="14">
    <location>
        <begin position="140"/>
        <end position="221"/>
    </location>
</feature>
<dbReference type="PATRIC" id="fig|391623.17.peg.1103"/>
<dbReference type="Gene3D" id="1.10.150.20">
    <property type="entry name" value="5' to 3' exonuclease, C-terminal subdomain"/>
    <property type="match status" value="1"/>
</dbReference>
<dbReference type="RefSeq" id="WP_013467374.1">
    <property type="nucleotide sequence ID" value="NC_014804.1"/>
</dbReference>
<dbReference type="InterPro" id="IPR019974">
    <property type="entry name" value="XPG_CS"/>
</dbReference>
<keyword evidence="13" id="KW-0175">Coiled coil</keyword>
<proteinExistence type="inferred from homology"/>
<dbReference type="HOGENOM" id="CLU_032444_0_0_2"/>
<keyword evidence="5 12" id="KW-0227">DNA damage</keyword>
<evidence type="ECO:0000256" key="6">
    <source>
        <dbReference type="ARBA" id="ARBA00022801"/>
    </source>
</evidence>
<dbReference type="PANTHER" id="PTHR11081">
    <property type="entry name" value="FLAP ENDONUCLEASE FAMILY MEMBER"/>
    <property type="match status" value="1"/>
</dbReference>
<keyword evidence="4 12" id="KW-0255">Endonuclease</keyword>
<dbReference type="InterPro" id="IPR023426">
    <property type="entry name" value="Flap_endonuc"/>
</dbReference>
<dbReference type="SMART" id="SM00485">
    <property type="entry name" value="XPGN"/>
    <property type="match status" value="1"/>
</dbReference>
<dbReference type="EMBL" id="CP002372">
    <property type="protein sequence ID" value="ADT84076.1"/>
    <property type="molecule type" value="Genomic_DNA"/>
</dbReference>
<comment type="caution">
    <text evidence="12">Lacks conserved residue(s) required for the propagation of feature annotation.</text>
</comment>
<feature type="binding site" evidence="12">
    <location>
        <position position="154"/>
    </location>
    <ligand>
        <name>Mg(2+)</name>
        <dbReference type="ChEBI" id="CHEBI:18420"/>
        <label>1</label>
    </ligand>
</feature>
<gene>
    <name evidence="12" type="primary">fen</name>
    <name evidence="16" type="ordered locus">TERMP_01100</name>
</gene>
<keyword evidence="6 12" id="KW-0378">Hydrolase</keyword>
<dbReference type="SUPFAM" id="SSF47807">
    <property type="entry name" value="5' to 3' exonuclease, C-terminal subdomain"/>
    <property type="match status" value="1"/>
</dbReference>
<protein>
    <recommendedName>
        <fullName evidence="12">Flap endonuclease 1</fullName>
        <shortName evidence="12">FEN-1</shortName>
        <ecNumber evidence="12">3.1.-.-</ecNumber>
    </recommendedName>
    <alternativeName>
        <fullName evidence="12">Flap structure-specific endonuclease 1</fullName>
    </alternativeName>
</protein>
<dbReference type="InterPro" id="IPR036279">
    <property type="entry name" value="5-3_exonuclease_C_sf"/>
</dbReference>
<dbReference type="InterPro" id="IPR029060">
    <property type="entry name" value="PIN-like_dom_sf"/>
</dbReference>
<dbReference type="Pfam" id="PF00867">
    <property type="entry name" value="XPG_I"/>
    <property type="match status" value="1"/>
</dbReference>
<dbReference type="OrthoDB" id="9593at2157"/>
<evidence type="ECO:0000256" key="8">
    <source>
        <dbReference type="ARBA" id="ARBA00022842"/>
    </source>
</evidence>
<dbReference type="CDD" id="cd09867">
    <property type="entry name" value="PIN_FEN1"/>
    <property type="match status" value="1"/>
</dbReference>
<comment type="function">
    <text evidence="10">Structure-specific nuclease with 5'-flap endonuclease and 5'-3' exonuclease activities involved in DNA replication and repair. During DNA replication, cleaves the 5'-overhanging flap structure that is generated by displacement synthesis when DNA polymerase encounters the 5'-end of a downstream Okazaki fragment. Binds the unpaired 3'-DNA end and kinks the DNA to facilitate 5' cleavage specificity. Cleaves one nucleotide into the double-stranded DNA from the junction in flap DNA, leaving a nick for ligation. Also involved in the base excision repair (BER) pathway. Acts as a genome stabilization factor that prevents flaps from equilibrating into structures that lead to duplications and deletions. Also possesses 5'-3' exonuclease activity on nicked or gapped double-stranded DNA.</text>
</comment>
<dbReference type="GO" id="GO:0006281">
    <property type="term" value="P:DNA repair"/>
    <property type="evidence" value="ECO:0007669"/>
    <property type="project" value="UniProtKB-UniRule"/>
</dbReference>
<evidence type="ECO:0000256" key="10">
    <source>
        <dbReference type="ARBA" id="ARBA00024702"/>
    </source>
</evidence>
<evidence type="ECO:0000256" key="7">
    <source>
        <dbReference type="ARBA" id="ARBA00022839"/>
    </source>
</evidence>
<dbReference type="SMART" id="SM00484">
    <property type="entry name" value="XPGI"/>
    <property type="match status" value="1"/>
</dbReference>
<dbReference type="HAMAP" id="MF_00614">
    <property type="entry name" value="Fen"/>
    <property type="match status" value="1"/>
</dbReference>
<feature type="binding site" evidence="12">
    <location>
        <position position="236"/>
    </location>
    <ligand>
        <name>Mg(2+)</name>
        <dbReference type="ChEBI" id="CHEBI:18420"/>
        <label>2</label>
    </ligand>
</feature>
<dbReference type="GO" id="GO:0017108">
    <property type="term" value="F:5'-flap endonuclease activity"/>
    <property type="evidence" value="ECO:0007669"/>
    <property type="project" value="UniProtKB-UniRule"/>
</dbReference>
<evidence type="ECO:0000256" key="9">
    <source>
        <dbReference type="ARBA" id="ARBA00023204"/>
    </source>
</evidence>
<evidence type="ECO:0000313" key="17">
    <source>
        <dbReference type="Proteomes" id="UP000007478"/>
    </source>
</evidence>
<evidence type="ECO:0000259" key="14">
    <source>
        <dbReference type="SMART" id="SM00484"/>
    </source>
</evidence>
<feature type="binding site" evidence="12">
    <location>
        <position position="173"/>
    </location>
    <ligand>
        <name>Mg(2+)</name>
        <dbReference type="ChEBI" id="CHEBI:18420"/>
        <label>2</label>
    </ligand>
</feature>
<evidence type="ECO:0000256" key="12">
    <source>
        <dbReference type="HAMAP-Rule" id="MF_00614"/>
    </source>
</evidence>
<dbReference type="GO" id="GO:0000287">
    <property type="term" value="F:magnesium ion binding"/>
    <property type="evidence" value="ECO:0007669"/>
    <property type="project" value="UniProtKB-UniRule"/>
</dbReference>
<dbReference type="KEGG" id="tba:TERMP_01100"/>
<dbReference type="Proteomes" id="UP000007478">
    <property type="component" value="Chromosome"/>
</dbReference>
<dbReference type="GeneID" id="10041417"/>
<organism evidence="16 17">
    <name type="scientific">Thermococcus barophilus (strain DSM 11836 / MP)</name>
    <dbReference type="NCBI Taxonomy" id="391623"/>
    <lineage>
        <taxon>Archaea</taxon>
        <taxon>Methanobacteriati</taxon>
        <taxon>Methanobacteriota</taxon>
        <taxon>Thermococci</taxon>
        <taxon>Thermococcales</taxon>
        <taxon>Thermococcaceae</taxon>
        <taxon>Thermococcus</taxon>
    </lineage>
</organism>
<evidence type="ECO:0000256" key="1">
    <source>
        <dbReference type="ARBA" id="ARBA00022705"/>
    </source>
</evidence>
<evidence type="ECO:0000256" key="2">
    <source>
        <dbReference type="ARBA" id="ARBA00022722"/>
    </source>
</evidence>
<dbReference type="InterPro" id="IPR008918">
    <property type="entry name" value="HhH2"/>
</dbReference>
<feature type="region of interest" description="N-domain" evidence="12">
    <location>
        <begin position="1"/>
        <end position="98"/>
    </location>
</feature>
<evidence type="ECO:0000256" key="5">
    <source>
        <dbReference type="ARBA" id="ARBA00022763"/>
    </source>
</evidence>
<dbReference type="CDD" id="cd09903">
    <property type="entry name" value="H3TH_FEN1-Arc"/>
    <property type="match status" value="1"/>
</dbReference>
<keyword evidence="17" id="KW-1185">Reference proteome</keyword>